<reference evidence="2 3" key="1">
    <citation type="journal article" date="2016" name="Nat. Commun.">
        <title>Thousands of microbial genomes shed light on interconnected biogeochemical processes in an aquifer system.</title>
        <authorList>
            <person name="Anantharaman K."/>
            <person name="Brown C.T."/>
            <person name="Hug L.A."/>
            <person name="Sharon I."/>
            <person name="Castelle C.J."/>
            <person name="Probst A.J."/>
            <person name="Thomas B.C."/>
            <person name="Singh A."/>
            <person name="Wilkins M.J."/>
            <person name="Karaoz U."/>
            <person name="Brodie E.L."/>
            <person name="Williams K.H."/>
            <person name="Hubbard S.S."/>
            <person name="Banfield J.F."/>
        </authorList>
    </citation>
    <scope>NUCLEOTIDE SEQUENCE [LARGE SCALE GENOMIC DNA]</scope>
</reference>
<dbReference type="PANTHER" id="PTHR47197:SF3">
    <property type="entry name" value="DIHYDRO-HEME D1 DEHYDROGENASE"/>
    <property type="match status" value="1"/>
</dbReference>
<dbReference type="InterPro" id="IPR030392">
    <property type="entry name" value="S74_ICA"/>
</dbReference>
<dbReference type="InterPro" id="IPR015943">
    <property type="entry name" value="WD40/YVTN_repeat-like_dom_sf"/>
</dbReference>
<comment type="caution">
    <text evidence="2">The sequence shown here is derived from an EMBL/GenBank/DDBJ whole genome shotgun (WGS) entry which is preliminary data.</text>
</comment>
<protein>
    <recommendedName>
        <fullName evidence="1">Peptidase S74 domain-containing protein</fullName>
    </recommendedName>
</protein>
<dbReference type="InterPro" id="IPR051200">
    <property type="entry name" value="Host-pathogen_enzymatic-act"/>
</dbReference>
<feature type="domain" description="Peptidase S74" evidence="1">
    <location>
        <begin position="1467"/>
        <end position="1561"/>
    </location>
</feature>
<organism evidence="2 3">
    <name type="scientific">Candidatus Magasanikbacteria bacterium RIFOXYC12_FULL_33_11</name>
    <dbReference type="NCBI Taxonomy" id="1798701"/>
    <lineage>
        <taxon>Bacteria</taxon>
        <taxon>Candidatus Magasanikiibacteriota</taxon>
    </lineage>
</organism>
<dbReference type="PANTHER" id="PTHR47197">
    <property type="entry name" value="PROTEIN NIRF"/>
    <property type="match status" value="1"/>
</dbReference>
<gene>
    <name evidence="2" type="ORF">A2493_00930</name>
</gene>
<name>A0A1F6NRN6_9BACT</name>
<accession>A0A1F6NRN6</accession>
<dbReference type="Gene3D" id="2.130.10.10">
    <property type="entry name" value="YVTN repeat-like/Quinoprotein amine dehydrogenase"/>
    <property type="match status" value="2"/>
</dbReference>
<dbReference type="SUPFAM" id="SSF63825">
    <property type="entry name" value="YWTD domain"/>
    <property type="match status" value="1"/>
</dbReference>
<sequence length="1754" mass="185750">NIMVEGENISLFNNNSGYVTSTEALALLSSSALGLTYNNTTGDFSLTAGYNIPLTASTTNWNDFYDTPSSKISLGTGLAWNSNTIQADTGYNIPLTASTTNWNNTYNTVTASSSDWTTAFDWGDHSLEGYLTSYNETDPIWNSVSSTYLATTTANSTYLSQVNAASNYLSLSSWYATTTDALTEGSTNKYYADTLARAAFSVSGSALFYDSGTGTFSVSSTYDVPLLASTTEWSNFYNTPSSRISLGAGLAWNSNTIQADTGYNIPLTASTTNWQTAFDWGDHAGVGYLTSYNETDPIWNSVSSTYLATTTAASTYLSIGNNLSDLNSSSTARTNLGLGTLALQNLDGVAITGGSINGTTIGASTPSTAVFTNATSTNLSYSGGLTTPFTQGSVLFVGANGLLSQTNSSFFWDSSGGRLGIGTNTFQTTNPALEVQGVSELKSRVIAGRDLGTAGWQTVYSMWAFGAERPVIAKNNTTGKIGYMAEGGTQGLAMFTAGRSIVFDGRTQVGTTKFTASSGDGLIHLDGVADFNNAAVTYRGIQYNFIDSASAAGSLILDLQKSGTSQFAVRKDGNVGINTSTPGYKLTIAGVTGATENALYIMPSSDGTSERASLALDNWEVGQDYNADGTKNFYIKDTASSTARFFIDKQGNVGVGTTTPQSAFHLASGSFTQTVGSDPVILGTLQDSNDLYAVENVFVSGHYLYTANGQDRSITIIDIADSYNPVKVGNYQDVTNLEDAHDLYVVGKYAYVISDASTGDAFEIIDISNPSNPTLLSKMVGYGGQSLDISGHVVTLDGHYFIDVSNPYNPVEISTSSLSLMVDVKIQGKYAYAVGNDTLNILDMSNIESPVLVGSYTSSTVLSGINSIDILGGYAYVTNGFDNSMRILNVTDPTNPLLLGGVKDATNLSGVNSVKVFGRYAYITSPFNNSISIIDISDSNNPQLLTTVQDNTEFNSAQNIFVSGKYAYVAASGNNSIAVVNLTGIDAPTANIGNIQSNSINVTDNFNVGNDSYLNGGLVVGGNSLFGGAMSINGSFKQSITADPVIVGSVVSSTILNGANSIYVSDKYAYVASNSSDSLEIFDITIPNNPTWVGGVVSSTVLNGASSVYVSGRYAYVLGSSNSSLSVVDVSNHSSPEIVGTVVSANLDFANSIYVSGEYAYYTSPLAGYFGVVDISNPSKPVLGNAYFIGAFTSSNDVYIKGNYAYVTVYNNNAVYVFDISNPASISLSDTILVNSAEQVFVSGRYAYVSGSDGLVIMDISDPTNVSTTTVFSDSNIGAYINDIYVAGDYAYILNGNPDNSLVILDVSDPYNPRDVAMVQSDTVLGGAYSIFVSGKYAYVASMTAMSFSVIDITGIKAPTASIGNIQTEDISVGNNINIVNDTYIGNSLKVDGNSLFSGAMSIAGGLKLTDKVSTTSTSVGLVFDSNGTTEWTIKLQKSDNGIYFRDNDGNDGVVLAQDTTSWASASDERLKDNIMSLNVLDRIGGYRAVSFNWKDNGRHDIGAIAQELYDIFPEVVNVGSDVLGEDGEGAWSIQYSKLGALALQGVKELKQQLDVYNALLLTGGFDEFVGQMNQSNMLTFSQNVTFTNHVTFGIDNVGSAVILAGENAVRVEFSQEFTVSPIVNLTLASDVTLDTYFVESVDTTGFTIRIRPIQGQDVVINWHAFGQVSTQSSETIINNVESNSSSSDNLTDLANNYLEDNGLTLDDILTSSTDSNSTTSTDEVNNVIQEEIVVPLVTSTEENVIETTTSTNN</sequence>
<dbReference type="EMBL" id="MFQW01000012">
    <property type="protein sequence ID" value="OGH86565.1"/>
    <property type="molecule type" value="Genomic_DNA"/>
</dbReference>
<evidence type="ECO:0000259" key="1">
    <source>
        <dbReference type="PROSITE" id="PS51688"/>
    </source>
</evidence>
<dbReference type="Pfam" id="PF13884">
    <property type="entry name" value="Peptidase_S74"/>
    <property type="match status" value="1"/>
</dbReference>
<evidence type="ECO:0000313" key="2">
    <source>
        <dbReference type="EMBL" id="OGH86565.1"/>
    </source>
</evidence>
<dbReference type="Proteomes" id="UP000178349">
    <property type="component" value="Unassembled WGS sequence"/>
</dbReference>
<dbReference type="Pfam" id="PF08309">
    <property type="entry name" value="LVIVD"/>
    <property type="match status" value="13"/>
</dbReference>
<evidence type="ECO:0000313" key="3">
    <source>
        <dbReference type="Proteomes" id="UP000178349"/>
    </source>
</evidence>
<feature type="non-terminal residue" evidence="2">
    <location>
        <position position="1"/>
    </location>
</feature>
<dbReference type="PROSITE" id="PS51688">
    <property type="entry name" value="ICA"/>
    <property type="match status" value="1"/>
</dbReference>
<dbReference type="InterPro" id="IPR013211">
    <property type="entry name" value="LVIVD"/>
</dbReference>
<proteinExistence type="predicted"/>
<dbReference type="SUPFAM" id="SSF75011">
    <property type="entry name" value="3-carboxy-cis,cis-mucoante lactonizing enzyme"/>
    <property type="match status" value="2"/>
</dbReference>